<reference evidence="2 3" key="1">
    <citation type="submission" date="2016-10" db="EMBL/GenBank/DDBJ databases">
        <authorList>
            <person name="de Groot N.N."/>
        </authorList>
    </citation>
    <scope>NUCLEOTIDE SEQUENCE [LARGE SCALE GENOMIC DNA]</scope>
    <source>
        <strain evidence="2 3">CGMCC 1.11147</strain>
    </source>
</reference>
<dbReference type="SUPFAM" id="SSF54909">
    <property type="entry name" value="Dimeric alpha+beta barrel"/>
    <property type="match status" value="1"/>
</dbReference>
<dbReference type="GO" id="GO:0004497">
    <property type="term" value="F:monooxygenase activity"/>
    <property type="evidence" value="ECO:0007669"/>
    <property type="project" value="UniProtKB-KW"/>
</dbReference>
<dbReference type="PANTHER" id="PTHR33336:SF3">
    <property type="entry name" value="ABM DOMAIN-CONTAINING PROTEIN"/>
    <property type="match status" value="1"/>
</dbReference>
<accession>A0A1H0KIH8</accession>
<evidence type="ECO:0000313" key="2">
    <source>
        <dbReference type="EMBL" id="SDO55561.1"/>
    </source>
</evidence>
<keyword evidence="2" id="KW-0503">Monooxygenase</keyword>
<proteinExistence type="predicted"/>
<dbReference type="AlphaFoldDB" id="A0A1H0KIH8"/>
<dbReference type="PROSITE" id="PS51725">
    <property type="entry name" value="ABM"/>
    <property type="match status" value="1"/>
</dbReference>
<dbReference type="STRING" id="1005944.SAMN05192576_0040"/>
<dbReference type="InterPro" id="IPR050744">
    <property type="entry name" value="AI-2_Isomerase_LsrG"/>
</dbReference>
<evidence type="ECO:0000313" key="3">
    <source>
        <dbReference type="Proteomes" id="UP000199004"/>
    </source>
</evidence>
<keyword evidence="2" id="KW-0560">Oxidoreductase</keyword>
<dbReference type="RefSeq" id="WP_091026784.1">
    <property type="nucleotide sequence ID" value="NZ_BKAE01000015.1"/>
</dbReference>
<dbReference type="PANTHER" id="PTHR33336">
    <property type="entry name" value="QUINOL MONOOXYGENASE YGIN-RELATED"/>
    <property type="match status" value="1"/>
</dbReference>
<dbReference type="InterPro" id="IPR007138">
    <property type="entry name" value="ABM_dom"/>
</dbReference>
<dbReference type="EMBL" id="FNIC01000010">
    <property type="protein sequence ID" value="SDO55561.1"/>
    <property type="molecule type" value="Genomic_DNA"/>
</dbReference>
<organism evidence="2 3">
    <name type="scientific">Nocardioides szechwanensis</name>
    <dbReference type="NCBI Taxonomy" id="1005944"/>
    <lineage>
        <taxon>Bacteria</taxon>
        <taxon>Bacillati</taxon>
        <taxon>Actinomycetota</taxon>
        <taxon>Actinomycetes</taxon>
        <taxon>Propionibacteriales</taxon>
        <taxon>Nocardioidaceae</taxon>
        <taxon>Nocardioides</taxon>
    </lineage>
</organism>
<feature type="domain" description="ABM" evidence="1">
    <location>
        <begin position="10"/>
        <end position="100"/>
    </location>
</feature>
<dbReference type="Gene3D" id="3.30.70.100">
    <property type="match status" value="1"/>
</dbReference>
<dbReference type="OrthoDB" id="5080511at2"/>
<gene>
    <name evidence="2" type="ORF">SAMN05192576_0040</name>
</gene>
<sequence>MTDGPSSEVLRVVATIPITAEGVAAAGAALAALAAASERDEEGCVGYEVFESTSAPGTFVTIEAWRSVDDMNAHMSTPHVAEAFGVLGPLLAGELGLHTLKPLA</sequence>
<protein>
    <submittedName>
        <fullName evidence="2">Quinol monooxygenase YgiN</fullName>
    </submittedName>
</protein>
<keyword evidence="3" id="KW-1185">Reference proteome</keyword>
<dbReference type="Pfam" id="PF03992">
    <property type="entry name" value="ABM"/>
    <property type="match status" value="1"/>
</dbReference>
<name>A0A1H0KIH8_9ACTN</name>
<evidence type="ECO:0000259" key="1">
    <source>
        <dbReference type="PROSITE" id="PS51725"/>
    </source>
</evidence>
<dbReference type="InterPro" id="IPR011008">
    <property type="entry name" value="Dimeric_a/b-barrel"/>
</dbReference>
<dbReference type="Proteomes" id="UP000199004">
    <property type="component" value="Unassembled WGS sequence"/>
</dbReference>